<organism evidence="3 4">
    <name type="scientific">Polaribacter glomeratus</name>
    <dbReference type="NCBI Taxonomy" id="102"/>
    <lineage>
        <taxon>Bacteria</taxon>
        <taxon>Pseudomonadati</taxon>
        <taxon>Bacteroidota</taxon>
        <taxon>Flavobacteriia</taxon>
        <taxon>Flavobacteriales</taxon>
        <taxon>Flavobacteriaceae</taxon>
    </lineage>
</organism>
<name>A0A2S7WVA8_9FLAO</name>
<dbReference type="RefSeq" id="WP_105020003.1">
    <property type="nucleotide sequence ID" value="NZ_MSCM01000001.1"/>
</dbReference>
<dbReference type="Pfam" id="PF18862">
    <property type="entry name" value="ApeA_NTD1"/>
    <property type="match status" value="1"/>
</dbReference>
<accession>A0A2S7WVA8</accession>
<evidence type="ECO:0000259" key="1">
    <source>
        <dbReference type="Pfam" id="PF18739"/>
    </source>
</evidence>
<evidence type="ECO:0000313" key="4">
    <source>
        <dbReference type="Proteomes" id="UP000239068"/>
    </source>
</evidence>
<comment type="caution">
    <text evidence="3">The sequence shown here is derived from an EMBL/GenBank/DDBJ whole genome shotgun (WGS) entry which is preliminary data.</text>
</comment>
<proteinExistence type="predicted"/>
<dbReference type="Proteomes" id="UP000239068">
    <property type="component" value="Unassembled WGS sequence"/>
</dbReference>
<feature type="domain" description="ApeA N-terminal" evidence="2">
    <location>
        <begin position="9"/>
        <end position="269"/>
    </location>
</feature>
<keyword evidence="4" id="KW-1185">Reference proteome</keyword>
<dbReference type="AlphaFoldDB" id="A0A2S7WVA8"/>
<evidence type="ECO:0000313" key="3">
    <source>
        <dbReference type="EMBL" id="PQJ81426.1"/>
    </source>
</evidence>
<gene>
    <name evidence="3" type="ORF">BTO16_02010</name>
</gene>
<dbReference type="InterPro" id="IPR041229">
    <property type="entry name" value="HEPN_Apea"/>
</dbReference>
<evidence type="ECO:0000259" key="2">
    <source>
        <dbReference type="Pfam" id="PF18862"/>
    </source>
</evidence>
<feature type="domain" description="Apea-like HEPN" evidence="1">
    <location>
        <begin position="309"/>
        <end position="391"/>
    </location>
</feature>
<sequence>MEYYNKYFEGVFWIPGKEERKIISTIFIDENGIAIITSLESLDIDENVNNKWNNLDLVLGYINCNEKSKTYSIKLHNIYKTHQSLGALTKFKYKSNNTIITPFYDREIESIYYSIVMLNADILDNWIPISGFDFKSDIENKSFEVSQYYKQPQIIELFKSKDYEIYLFFRAKSGFKKWRESFINESVFINIEPSKHFEIKELPKIKTTIERLFNLLLFEPFYFENTEIRSTNKKDYKVIKKQNKLNSSLNNKIEFEIFRNQSQNIFSRWFEKQDKLELAISNFFSVFGQKGVLIENKFLTYISILENYHKNNVSKKGVLKWRLKNLLEKSSINNIFEDVEKFAEKLKITRNYHAHLEEEHKEKSLKTEEIYKANDLLEFVIREILLREIGIIENSEISSEIKEFINTFNE</sequence>
<dbReference type="InterPro" id="IPR041223">
    <property type="entry name" value="ApeA_NTD"/>
</dbReference>
<dbReference type="EMBL" id="MSCM01000001">
    <property type="protein sequence ID" value="PQJ81426.1"/>
    <property type="molecule type" value="Genomic_DNA"/>
</dbReference>
<reference evidence="3 4" key="1">
    <citation type="submission" date="2016-12" db="EMBL/GenBank/DDBJ databases">
        <title>Trade-off between light-utilization and light-protection in marine flavobacteria.</title>
        <authorList>
            <person name="Kumagai Y."/>
            <person name="Yoshizawa S."/>
            <person name="Kogure K."/>
            <person name="Iwasaki W."/>
        </authorList>
    </citation>
    <scope>NUCLEOTIDE SEQUENCE [LARGE SCALE GENOMIC DNA]</scope>
    <source>
        <strain evidence="3 4">ATCC 43844</strain>
    </source>
</reference>
<protein>
    <submittedName>
        <fullName evidence="3">Uncharacterized protein</fullName>
    </submittedName>
</protein>
<dbReference type="OrthoDB" id="1438805at2"/>
<dbReference type="Pfam" id="PF18739">
    <property type="entry name" value="HEPN_Apea"/>
    <property type="match status" value="1"/>
</dbReference>